<evidence type="ECO:0000256" key="1">
    <source>
        <dbReference type="SAM" id="Phobius"/>
    </source>
</evidence>
<feature type="transmembrane region" description="Helical" evidence="1">
    <location>
        <begin position="73"/>
        <end position="98"/>
    </location>
</feature>
<dbReference type="AlphaFoldDB" id="A0A520MXI4"/>
<comment type="caution">
    <text evidence="2">The sequence shown here is derived from an EMBL/GenBank/DDBJ whole genome shotgun (WGS) entry which is preliminary data.</text>
</comment>
<sequence>MKSLGIGLAYLMIYTSPIQVFLILWGLWIVLTSDYTFLGLSSKDFLYDNLLILHDFAYSLFWGSEIWHAFLNFWYQFPMVIMVFLKLVFNTWFGLWLLKKLKP</sequence>
<keyword evidence="1" id="KW-0812">Transmembrane</keyword>
<name>A0A520MXI4_9GAMM</name>
<proteinExistence type="predicted"/>
<dbReference type="EMBL" id="SHBE01000008">
    <property type="protein sequence ID" value="RZO25932.1"/>
    <property type="molecule type" value="Genomic_DNA"/>
</dbReference>
<keyword evidence="1" id="KW-1133">Transmembrane helix</keyword>
<organism evidence="2 3">
    <name type="scientific">SAR86 cluster bacterium</name>
    <dbReference type="NCBI Taxonomy" id="2030880"/>
    <lineage>
        <taxon>Bacteria</taxon>
        <taxon>Pseudomonadati</taxon>
        <taxon>Pseudomonadota</taxon>
        <taxon>Gammaproteobacteria</taxon>
        <taxon>SAR86 cluster</taxon>
    </lineage>
</organism>
<protein>
    <submittedName>
        <fullName evidence="2">Uncharacterized protein</fullName>
    </submittedName>
</protein>
<reference evidence="2 3" key="1">
    <citation type="submission" date="2019-02" db="EMBL/GenBank/DDBJ databases">
        <title>Prokaryotic population dynamics and viral predation in marine succession experiment using metagenomics: the confinement effect.</title>
        <authorList>
            <person name="Haro-Moreno J.M."/>
            <person name="Rodriguez-Valera F."/>
            <person name="Lopez-Perez M."/>
        </authorList>
    </citation>
    <scope>NUCLEOTIDE SEQUENCE [LARGE SCALE GENOMIC DNA]</scope>
    <source>
        <strain evidence="2">MED-G159</strain>
    </source>
</reference>
<accession>A0A520MXI4</accession>
<evidence type="ECO:0000313" key="3">
    <source>
        <dbReference type="Proteomes" id="UP000315825"/>
    </source>
</evidence>
<feature type="transmembrane region" description="Helical" evidence="1">
    <location>
        <begin position="7"/>
        <end position="31"/>
    </location>
</feature>
<gene>
    <name evidence="2" type="ORF">EVA92_04245</name>
</gene>
<evidence type="ECO:0000313" key="2">
    <source>
        <dbReference type="EMBL" id="RZO25932.1"/>
    </source>
</evidence>
<keyword evidence="1" id="KW-0472">Membrane</keyword>
<dbReference type="Proteomes" id="UP000315825">
    <property type="component" value="Unassembled WGS sequence"/>
</dbReference>